<evidence type="ECO:0000256" key="21">
    <source>
        <dbReference type="SAM" id="MobiDB-lite"/>
    </source>
</evidence>
<dbReference type="Pfam" id="PF00501">
    <property type="entry name" value="AMP-binding"/>
    <property type="match status" value="1"/>
</dbReference>
<dbReference type="InterPro" id="IPR004089">
    <property type="entry name" value="MCPsignal_dom"/>
</dbReference>
<dbReference type="UniPathway" id="UPA00372">
    <property type="reaction ID" value="UER00547"/>
</dbReference>
<keyword evidence="10 22" id="KW-0812">Transmembrane</keyword>
<dbReference type="Gene3D" id="3.40.50.12780">
    <property type="entry name" value="N-terminal domain of ligase-like"/>
    <property type="match status" value="1"/>
</dbReference>
<comment type="pathway">
    <text evidence="3">Phytoalexin biosynthesis; 3,4',5-trihydroxystilbene biosynthesis; 3,4',5-trihydroxystilbene from trans-4-coumarate: step 1/2.</text>
</comment>
<feature type="compositionally biased region" description="Low complexity" evidence="21">
    <location>
        <begin position="1897"/>
        <end position="1915"/>
    </location>
</feature>
<dbReference type="InterPro" id="IPR006260">
    <property type="entry name" value="TonB/TolA_C"/>
</dbReference>
<dbReference type="HAMAP" id="MF_01123">
    <property type="entry name" value="Ac_CoA_synth"/>
    <property type="match status" value="1"/>
</dbReference>
<feature type="compositionally biased region" description="Basic residues" evidence="21">
    <location>
        <begin position="1879"/>
        <end position="1892"/>
    </location>
</feature>
<dbReference type="SUPFAM" id="SSF56801">
    <property type="entry name" value="Acetyl-CoA synthetase-like"/>
    <property type="match status" value="1"/>
</dbReference>
<dbReference type="GO" id="GO:0007165">
    <property type="term" value="P:signal transduction"/>
    <property type="evidence" value="ECO:0007669"/>
    <property type="project" value="UniProtKB-KW"/>
</dbReference>
<dbReference type="GO" id="GO:0055085">
    <property type="term" value="P:transmembrane transport"/>
    <property type="evidence" value="ECO:0007669"/>
    <property type="project" value="InterPro"/>
</dbReference>
<dbReference type="SUPFAM" id="SSF51395">
    <property type="entry name" value="FMN-linked oxidoreductases"/>
    <property type="match status" value="1"/>
</dbReference>
<evidence type="ECO:0000256" key="6">
    <source>
        <dbReference type="ARBA" id="ARBA00022555"/>
    </source>
</evidence>
<dbReference type="PROSITE" id="PS01136">
    <property type="entry name" value="UPF0034"/>
    <property type="match status" value="1"/>
</dbReference>
<feature type="region of interest" description="Disordered" evidence="21">
    <location>
        <begin position="1166"/>
        <end position="1186"/>
    </location>
</feature>
<dbReference type="EMBL" id="BKCJ010000001">
    <property type="protein sequence ID" value="GEU28057.1"/>
    <property type="molecule type" value="Genomic_DNA"/>
</dbReference>
<dbReference type="Gene3D" id="1.20.120.1460">
    <property type="match status" value="1"/>
</dbReference>
<dbReference type="NCBIfam" id="TIGR02188">
    <property type="entry name" value="Ac_CoA_lig_AcsA"/>
    <property type="match status" value="1"/>
</dbReference>
<keyword evidence="20" id="KW-0807">Transducer</keyword>
<keyword evidence="7" id="KW-0436">Ligase</keyword>
<dbReference type="InterPro" id="IPR037682">
    <property type="entry name" value="TonB_C"/>
</dbReference>
<proteinExistence type="inferred from homology"/>
<keyword evidence="14" id="KW-0521">NADP</keyword>
<gene>
    <name evidence="25" type="ORF">Tci_000035</name>
</gene>
<dbReference type="Pfam" id="PF12729">
    <property type="entry name" value="4HB_MCP_1"/>
    <property type="match status" value="1"/>
</dbReference>
<dbReference type="InterPro" id="IPR032387">
    <property type="entry name" value="ACAS_N"/>
</dbReference>
<dbReference type="InterPro" id="IPR013785">
    <property type="entry name" value="Aldolase_TIM"/>
</dbReference>
<evidence type="ECO:0000256" key="12">
    <source>
        <dbReference type="ARBA" id="ARBA00022741"/>
    </source>
</evidence>
<name>A0A699GEH8_TANCI</name>
<feature type="region of interest" description="Disordered" evidence="21">
    <location>
        <begin position="1867"/>
        <end position="1943"/>
    </location>
</feature>
<dbReference type="InterPro" id="IPR045851">
    <property type="entry name" value="AMP-bd_C_sf"/>
</dbReference>
<dbReference type="GO" id="GO:0005829">
    <property type="term" value="C:cytosol"/>
    <property type="evidence" value="ECO:0007669"/>
    <property type="project" value="TreeGrafter"/>
</dbReference>
<evidence type="ECO:0000256" key="3">
    <source>
        <dbReference type="ARBA" id="ARBA00004930"/>
    </source>
</evidence>
<organism evidence="25">
    <name type="scientific">Tanacetum cinerariifolium</name>
    <name type="common">Dalmatian daisy</name>
    <name type="synonym">Chrysanthemum cinerariifolium</name>
    <dbReference type="NCBI Taxonomy" id="118510"/>
    <lineage>
        <taxon>Eukaryota</taxon>
        <taxon>Viridiplantae</taxon>
        <taxon>Streptophyta</taxon>
        <taxon>Embryophyta</taxon>
        <taxon>Tracheophyta</taxon>
        <taxon>Spermatophyta</taxon>
        <taxon>Magnoliopsida</taxon>
        <taxon>eudicotyledons</taxon>
        <taxon>Gunneridae</taxon>
        <taxon>Pentapetalae</taxon>
        <taxon>asterids</taxon>
        <taxon>campanulids</taxon>
        <taxon>Asterales</taxon>
        <taxon>Asteraceae</taxon>
        <taxon>Asteroideae</taxon>
        <taxon>Anthemideae</taxon>
        <taxon>Anthemidinae</taxon>
        <taxon>Tanacetum</taxon>
    </lineage>
</organism>
<keyword evidence="16 22" id="KW-1133">Transmembrane helix</keyword>
<dbReference type="GO" id="GO:0016208">
    <property type="term" value="F:AMP binding"/>
    <property type="evidence" value="ECO:0007669"/>
    <property type="project" value="InterPro"/>
</dbReference>
<evidence type="ECO:0000256" key="1">
    <source>
        <dbReference type="ARBA" id="ARBA00001917"/>
    </source>
</evidence>
<dbReference type="NCBIfam" id="NF001208">
    <property type="entry name" value="PRK00174.1"/>
    <property type="match status" value="1"/>
</dbReference>
<dbReference type="GO" id="GO:0006935">
    <property type="term" value="P:chemotaxis"/>
    <property type="evidence" value="ECO:0007669"/>
    <property type="project" value="InterPro"/>
</dbReference>
<dbReference type="Pfam" id="PF13193">
    <property type="entry name" value="AMP-binding_C"/>
    <property type="match status" value="1"/>
</dbReference>
<dbReference type="InterPro" id="IPR011904">
    <property type="entry name" value="Ac_CoA_lig"/>
</dbReference>
<keyword evidence="6" id="KW-0820">tRNA-binding</keyword>
<evidence type="ECO:0000256" key="18">
    <source>
        <dbReference type="ARBA" id="ARBA00023051"/>
    </source>
</evidence>
<dbReference type="NCBIfam" id="TIGR01352">
    <property type="entry name" value="tonB_Cterm"/>
    <property type="match status" value="1"/>
</dbReference>
<dbReference type="GO" id="GO:0009698">
    <property type="term" value="P:phenylpropanoid metabolic process"/>
    <property type="evidence" value="ECO:0007669"/>
    <property type="project" value="UniProtKB-KW"/>
</dbReference>
<keyword evidence="13" id="KW-0067">ATP-binding</keyword>
<protein>
    <recommendedName>
        <fullName evidence="5">acetate--CoA ligase</fullName>
        <ecNumber evidence="5">6.2.1.1</ecNumber>
    </recommendedName>
</protein>
<dbReference type="InterPro" id="IPR025110">
    <property type="entry name" value="AMP-bd_C"/>
</dbReference>
<comment type="similarity">
    <text evidence="4">Belongs to the ATP-dependent AMP-binding enzyme family.</text>
</comment>
<keyword evidence="12" id="KW-0547">Nucleotide-binding</keyword>
<dbReference type="Pfam" id="PF03544">
    <property type="entry name" value="TonB_C"/>
    <property type="match status" value="1"/>
</dbReference>
<evidence type="ECO:0000256" key="19">
    <source>
        <dbReference type="ARBA" id="ARBA00023136"/>
    </source>
</evidence>
<dbReference type="PANTHER" id="PTHR24095:SF14">
    <property type="entry name" value="ACETYL-COENZYME A SYNTHETASE 1"/>
    <property type="match status" value="1"/>
</dbReference>
<evidence type="ECO:0000256" key="9">
    <source>
        <dbReference type="ARBA" id="ARBA00022643"/>
    </source>
</evidence>
<dbReference type="CDD" id="cd19411">
    <property type="entry name" value="MCP2201-like_sensor"/>
    <property type="match status" value="1"/>
</dbReference>
<comment type="cofactor">
    <cofactor evidence="1">
        <name>FMN</name>
        <dbReference type="ChEBI" id="CHEBI:58210"/>
    </cofactor>
</comment>
<dbReference type="FunFam" id="3.20.20.70:FF:000083">
    <property type="entry name" value="tRNA-dihydrouridine(20/20a) synthase"/>
    <property type="match status" value="1"/>
</dbReference>
<dbReference type="NCBIfam" id="NF008774">
    <property type="entry name" value="PRK11815.1"/>
    <property type="match status" value="1"/>
</dbReference>
<dbReference type="InterPro" id="IPR018517">
    <property type="entry name" value="tRNA_hU_synthase_CS"/>
</dbReference>
<dbReference type="CDD" id="cd11386">
    <property type="entry name" value="MCP_signal"/>
    <property type="match status" value="1"/>
</dbReference>
<evidence type="ECO:0000256" key="13">
    <source>
        <dbReference type="ARBA" id="ARBA00022840"/>
    </source>
</evidence>
<dbReference type="FunFam" id="1.10.287.950:FF:000001">
    <property type="entry name" value="Methyl-accepting chemotaxis sensory transducer"/>
    <property type="match status" value="1"/>
</dbReference>
<keyword evidence="11" id="KW-0819">tRNA processing</keyword>
<dbReference type="GO" id="GO:0000049">
    <property type="term" value="F:tRNA binding"/>
    <property type="evidence" value="ECO:0007669"/>
    <property type="project" value="UniProtKB-KW"/>
</dbReference>
<evidence type="ECO:0000256" key="22">
    <source>
        <dbReference type="SAM" id="Phobius"/>
    </source>
</evidence>
<evidence type="ECO:0000256" key="20">
    <source>
        <dbReference type="PROSITE-ProRule" id="PRU00284"/>
    </source>
</evidence>
<dbReference type="Pfam" id="PF16177">
    <property type="entry name" value="ACAS_N"/>
    <property type="match status" value="1"/>
</dbReference>
<feature type="region of interest" description="Disordered" evidence="21">
    <location>
        <begin position="1371"/>
        <end position="1397"/>
    </location>
</feature>
<feature type="compositionally biased region" description="Basic and acidic residues" evidence="21">
    <location>
        <begin position="1372"/>
        <end position="1390"/>
    </location>
</feature>
<dbReference type="PROSITE" id="PS00455">
    <property type="entry name" value="AMP_BINDING"/>
    <property type="match status" value="1"/>
</dbReference>
<comment type="subcellular location">
    <subcellularLocation>
        <location evidence="2">Membrane</location>
        <topology evidence="2">Single-pass membrane protein</topology>
    </subcellularLocation>
</comment>
<feature type="domain" description="Methyl-accepting transducer" evidence="23">
    <location>
        <begin position="884"/>
        <end position="1113"/>
    </location>
</feature>
<dbReference type="InterPro" id="IPR042099">
    <property type="entry name" value="ANL_N_sf"/>
</dbReference>
<keyword evidence="9" id="KW-0288">FMN</keyword>
<feature type="transmembrane region" description="Helical" evidence="22">
    <location>
        <begin position="803"/>
        <end position="827"/>
    </location>
</feature>
<evidence type="ECO:0000256" key="8">
    <source>
        <dbReference type="ARBA" id="ARBA00022630"/>
    </source>
</evidence>
<evidence type="ECO:0000256" key="16">
    <source>
        <dbReference type="ARBA" id="ARBA00022989"/>
    </source>
</evidence>
<dbReference type="SUPFAM" id="SSF74653">
    <property type="entry name" value="TolA/TonB C-terminal domain"/>
    <property type="match status" value="1"/>
</dbReference>
<evidence type="ECO:0000256" key="14">
    <source>
        <dbReference type="ARBA" id="ARBA00022857"/>
    </source>
</evidence>
<feature type="region of interest" description="Disordered" evidence="21">
    <location>
        <begin position="3925"/>
        <end position="3953"/>
    </location>
</feature>
<dbReference type="Gene3D" id="3.30.1150.10">
    <property type="match status" value="1"/>
</dbReference>
<evidence type="ECO:0000256" key="17">
    <source>
        <dbReference type="ARBA" id="ARBA00023002"/>
    </source>
</evidence>
<dbReference type="InterPro" id="IPR024478">
    <property type="entry name" value="HlyB_4HB_MCP"/>
</dbReference>
<dbReference type="Gene3D" id="3.30.300.30">
    <property type="match status" value="1"/>
</dbReference>
<evidence type="ECO:0000313" key="25">
    <source>
        <dbReference type="EMBL" id="GEU28057.1"/>
    </source>
</evidence>
<reference evidence="25" key="1">
    <citation type="journal article" date="2019" name="Sci. Rep.">
        <title>Draft genome of Tanacetum cinerariifolium, the natural source of mosquito coil.</title>
        <authorList>
            <person name="Yamashiro T."/>
            <person name="Shiraishi A."/>
            <person name="Satake H."/>
            <person name="Nakayama K."/>
        </authorList>
    </citation>
    <scope>NUCLEOTIDE SEQUENCE</scope>
</reference>
<dbReference type="InterPro" id="IPR000873">
    <property type="entry name" value="AMP-dep_synth/lig_dom"/>
</dbReference>
<dbReference type="InterPro" id="IPR004090">
    <property type="entry name" value="Chemotax_Me-accpt_rcpt"/>
</dbReference>
<keyword evidence="17" id="KW-0560">Oxidoreductase</keyword>
<dbReference type="Gene3D" id="3.20.20.70">
    <property type="entry name" value="Aldolase class I"/>
    <property type="match status" value="1"/>
</dbReference>
<dbReference type="PANTHER" id="PTHR24095">
    <property type="entry name" value="ACETYL-COENZYME A SYNTHETASE"/>
    <property type="match status" value="1"/>
</dbReference>
<dbReference type="NCBIfam" id="TIGR00742">
    <property type="entry name" value="yjbN"/>
    <property type="match status" value="1"/>
</dbReference>
<dbReference type="PROSITE" id="PS52015">
    <property type="entry name" value="TONB_CTD"/>
    <property type="match status" value="1"/>
</dbReference>
<evidence type="ECO:0000259" key="23">
    <source>
        <dbReference type="PROSITE" id="PS50111"/>
    </source>
</evidence>
<dbReference type="GO" id="GO:0017150">
    <property type="term" value="F:tRNA dihydrouridine synthase activity"/>
    <property type="evidence" value="ECO:0007669"/>
    <property type="project" value="InterPro"/>
</dbReference>
<evidence type="ECO:0000256" key="11">
    <source>
        <dbReference type="ARBA" id="ARBA00022694"/>
    </source>
</evidence>
<dbReference type="SMART" id="SM00283">
    <property type="entry name" value="MA"/>
    <property type="match status" value="1"/>
</dbReference>
<dbReference type="InterPro" id="IPR020845">
    <property type="entry name" value="AMP-binding_CS"/>
</dbReference>
<feature type="transmembrane region" description="Helical" evidence="22">
    <location>
        <begin position="621"/>
        <end position="641"/>
    </location>
</feature>
<feature type="compositionally biased region" description="Low complexity" evidence="21">
    <location>
        <begin position="1168"/>
        <end position="1185"/>
    </location>
</feature>
<dbReference type="FunFam" id="3.40.50.12780:FF:000001">
    <property type="entry name" value="Acetyl-coenzyme A synthetase"/>
    <property type="match status" value="1"/>
</dbReference>
<evidence type="ECO:0000256" key="2">
    <source>
        <dbReference type="ARBA" id="ARBA00004167"/>
    </source>
</evidence>
<dbReference type="GO" id="GO:0050660">
    <property type="term" value="F:flavin adenine dinucleotide binding"/>
    <property type="evidence" value="ECO:0007669"/>
    <property type="project" value="InterPro"/>
</dbReference>
<dbReference type="GO" id="GO:0004888">
    <property type="term" value="F:transmembrane signaling receptor activity"/>
    <property type="evidence" value="ECO:0007669"/>
    <property type="project" value="InterPro"/>
</dbReference>
<dbReference type="GO" id="GO:0016020">
    <property type="term" value="C:membrane"/>
    <property type="evidence" value="ECO:0007669"/>
    <property type="project" value="UniProtKB-SubCell"/>
</dbReference>
<evidence type="ECO:0000256" key="5">
    <source>
        <dbReference type="ARBA" id="ARBA00013275"/>
    </source>
</evidence>
<evidence type="ECO:0000256" key="7">
    <source>
        <dbReference type="ARBA" id="ARBA00022598"/>
    </source>
</evidence>
<dbReference type="SUPFAM" id="SSF58104">
    <property type="entry name" value="Methyl-accepting chemotaxis protein (MCP) signaling domain"/>
    <property type="match status" value="1"/>
</dbReference>
<dbReference type="EC" id="6.2.1.1" evidence="5"/>
<dbReference type="InterPro" id="IPR004653">
    <property type="entry name" value="DusA"/>
</dbReference>
<evidence type="ECO:0000256" key="10">
    <source>
        <dbReference type="ARBA" id="ARBA00022692"/>
    </source>
</evidence>
<dbReference type="CDD" id="cd02801">
    <property type="entry name" value="DUS_like_FMN"/>
    <property type="match status" value="1"/>
</dbReference>
<comment type="caution">
    <text evidence="25">The sequence shown here is derived from an EMBL/GenBank/DDBJ whole genome shotgun (WGS) entry which is preliminary data.</text>
</comment>
<keyword evidence="15" id="KW-0694">RNA-binding</keyword>
<evidence type="ECO:0000256" key="15">
    <source>
        <dbReference type="ARBA" id="ARBA00022884"/>
    </source>
</evidence>
<dbReference type="PROSITE" id="PS50111">
    <property type="entry name" value="CHEMOTAXIS_TRANSDUC_2"/>
    <property type="match status" value="1"/>
</dbReference>
<dbReference type="InterPro" id="IPR035587">
    <property type="entry name" value="DUS-like_FMN-bd"/>
</dbReference>
<dbReference type="PRINTS" id="PR00260">
    <property type="entry name" value="CHEMTRNSDUCR"/>
</dbReference>
<dbReference type="GO" id="GO:0005524">
    <property type="term" value="F:ATP binding"/>
    <property type="evidence" value="ECO:0007669"/>
    <property type="project" value="UniProtKB-KW"/>
</dbReference>
<accession>A0A699GEH8</accession>
<dbReference type="CDD" id="cd05966">
    <property type="entry name" value="ACS"/>
    <property type="match status" value="1"/>
</dbReference>
<keyword evidence="8" id="KW-0285">Flavoprotein</keyword>
<keyword evidence="18" id="KW-0587">Phenylpropanoid metabolism</keyword>
<sequence>MMSAWFGDSKAICSMWVRGRVVNMASIREITGSDNPQRTLRLEVGSPARYHCQYDTCQQSTGRRPHRADLPGHAARRGAGCRRCSVCRLKLAAVPLVRLRLRGRVRVWRRGGKRRDCHHGLSCRVWRRGRAVSQALAGTGAAGQGVARSTFTGAGPAHALARDVCTHVAGQLAAAVGDVCGYRRGVAVDEGMVVGRVGVAAGPRGHGVPGGPAVSAGAGAAGPGCGLRRGGTARRPLAAMTIASSNPAAIAADTAPVPGRRLSVAPMMDWTDRHCRVFHRHISQHTWLYTEMVTTGALVYGDVERHLRFNDEEHPVALQLGGSDPADLATSARLGEKWGYDEINLNCGCPSERVQKGAFGACLMAEPQLVADCVKAMRDAVSIDVTVKHRIGIDKSESYDFVRDFVGTVADAGCSTFIVHARNAILKGLSPKENREIPPLKYDFAYRLKRDFPQFEIIINGGIKTEAEIDEHLQHVDGVMLGREAYHNPFVMANFDQRYYGATTEPKTRAEVLEAMIPYIESQLAQYAVHGIKINSITRHMLGLMQGLPGAKLFRQTLSDSKKLASGDANLLREAAARLLDNVRIGNVPAADGAIQGNSYQPCHLRRDEMNLAKMKVGMRLGLGFALVLIFLIAVTTVGIFRMAQIQDRLDHVISVNNVVTRLVTDMRTNVADRISSLRILTLLTEPGDMEPELNRVKELAAKYADAQNKLSAQFAKEAIPEEKALLATIKEQEAVAMPAIAKATELWLGNQAEAATRVLIKEIRPAQKKWIAALEQLGSLEDKLNADMQVEAAAGFASGRTFMIIMGLLAVAISVAAAVVITRGLLKQLGAEPAYTSAIASSIANGDLAVAINTSATDKDSLLYEMREMRDSLVDIVGQVRSGTETIGTATREIAAGNTDLSARTEMQASSLEKTATAMEELTSTVKQNADNAREANQLASAASDVAIKGGKVVSEVVNTMSSIDASAKKIVDIIGVIDGIAFQTNILALNAAVEAARAGEQGRGFAVVASEVRNLAQRSAGAAKEIKMLIDDSVEKVGAGTKLVGQAGVTMEEVVSSVRRVTDIMSEIANASQEQSAGIEQVNLSIIEMDSMTQQNAALVEESAAAAKSLQDQADELSRVVSIFKLVEGEERTLAPVYAPAPKAVVAAVVRPITAAPRAPVKKLASKPAPAPAAKPKKVVNAPSTANADERAGISLPLTLLRIIERNNMTKFSTVIAAFLLSATATAAMAAEVPASIDAKNCKAEYPKASLMNEEQGDVKMAFLVGTDGNVVDSKVEKSSGFKNLDKAAMKALTACKFKPGTKDGAVAQTWTKVDYSWKLTARIERSSRVCRRSASQLRFEKLQGRVSKSLADERRAGYRVDVVPGQAGRLRDRLQGRKNQRLQEPRQSRHQGPVSLQIQAGHQGRRTGRDLDQGRLRLEAGLIPRCRNEEGAACGSFFLRSLFACNKLSRRDGGADGMRDPATLLPHHPGRQRPVSMAYGVRHAIEPRGRSKRRPDSMLKRRDRRGRCGVELVAHLQPLRQAVRLLEVDAHAVNDAYLFQVAGVDLGLGHCRRGHDHAVIGLARLVFPFVQAGFIEAVRFEIYGQRAVRIAEADNARTAADARIGARIEQGRGNEHASAAVRVGTSYRRVFAVGGYFGDGFFFGHDGGECAALYKPLWKPANLNARFFAKAPFFLNVGRCYRRIQVEQGAECSRQRGRFRRRETVQGGRHFRVGRAQQRARVEQAHQLARHGVAGVDQHHVLAVVCGQHGFDAAAYERVMGAAQHQRIGARVQQRRHVALQHGGDCRRLQVAQFDLVHQPHGGLQHELGVGAGADLFAQLQEFVALQRACRRQHAHCTVAAGGSGRLQARLHAHDGQLGITRAHRLDGGHAPGRPRTARSCRRRGRGRNRQSTAGVRAAAARGYGAAPTGRPRPSRIRRSGSRLGVGGEGSSGSDDGDVQLLDPGFPFRRARVVHRGTGRIDRYRDRHVDHVELVDRFHAHVGKAQHLGALDRLGDQIGRTADRHQVRRLVLLDRLDGDRAALGLADHGDQAGFFQHHVGELVHAGGGGGTGRADDFVTHRIDRTDVVDHAVFEVHRQFFALGQHVLDALVGSIAAGQHFAVEQQGLARLPRGDFFFGQGVQIDAFRFLGIRCPRHIRPGGQWRRGHVRRTGTVEHEVAVAGGRAVRDHGHRFRRRMGRVHHDFDVQHGGEAAQALGADAQRIDLVAQFDAQFFQLVLRAALLELVHVDVFHQHFLGHQHGFFGRAADADAEHARRAPAGAHGRHGFQHPVHQRVGRVHHDHLRLVFRAAALGCDLDVHGVAFDQLHVDHGGRVVLGVLAVEVRVGHDGRAQLVVIKIVRAAHAFVDGIGDGAAKTFEAHAHADLQEDVDDAGVLADRTLAFRAHARIGQDLRNRVLGGRALFGVVRARQVLDVIGWMESAGNTAQKLMGLRIVVRHRGQAVGVGNRHGRQQERDVDRCLRDDHLACVRGGIDESLEQVDRRDADDGHRQLGFQHGCIHVRQPFRLVGVAFEVHARDKGFVAADDHHHQQVGNHDHVDQAQHHQHDGGLIEAGGRHGIGHGHGLDDVLQRGLVAQRGADQVFQLHPEVEHIHALGQDQTEIQRQLQPARHENKGGLPAAPAATADAWAEILIESSSASTTTQQGPQETRVFAPPAAFVAQATVSGMDGYNALCAEAEADYEGFWARLANEHLDWHTPFTRTLNEDDAPFYKWFEGGKINVSYNCLDRNLTNGNADKTAIIFEADDGKTVNVSYKDLHEKVCKFANGLKSRGIKKGDRVIIYMSMSVEGVAAMQACARIGATHSVVFGGFSAKSLQERIIDAGAVAVITADEQLRGGKHLPLKAIVDEALALGGCDTIKDVIVYRRTGGDIAFQAGRDLWLHDLVADQSADCEPEWVDAEHPLFILYTSGSTGTPKGVQHSSGGYLLWAALTMKWSFDIKPNDVYWCTADIGWVTGHSYIAYGPTAVGATQVIFEGVPTYPNAGRFWDTVAKHKVSIFYTAPTAIRSLIKASDVDPAVHPKNYDLSSLRLLGTVGEPINPEAWMWYYTQVGGERCPIVDTFWQTETGGHMITPLPGATPMVPGSCTLPLPGIMAAIVDEAGVDVPNGQGGILVVKRPWPSMIRTIWNNPDRFKTSYFPEELGGKMYLAGDGAIRNKDTGYFTITGRIDDVLNVSGHRMGTMEIESALVANPLVAEAAVVGRPDDTTGESICAFVVLKQARPTGDDAKRLALELRNWVGKEIGPIAKPKEIRFGDNLPKTRSGKIMRRLLRVLAKGEDITQDVGGNGAITLLPPFLLGQQQFRHPVGQRVDIERLGHDRHPLGQRAATQHGGLGITGQKHHAQLRFHQPARFRHLPAVHAAGQADIADQQVDMDVRAQHGQAGRAVFRLHHLVAQVGQNVGNQHAHARFVIDDQDCRAAGIARRSRRLLGGIDVLGLAVVPRQVDAHGGADAQLRINPHVAARLLGKAVHHRKAQSGAFAHLLGGEERLEHARRQFGRHAGARILHAERQVLAGRQFLGIGGFAVEPVVGGGNADLAAGGHGVARVDAQVEQRIFQLRRIDQRRPQVGVAMHLDADGRAHGAADQVFHAAHQPVDVGGLGVERLLAREGQQAVGESGRPLGRIARHVHVAHDLAEAALAGAQLDHVQAAADAGQQVVEIVRQAARELADRLHLLGLAQGVLGRAQRFGLFLLGREVAAHGVDAARVGPGGPRDPAERAILVAVAVVETRERFAFAHLARRLGSTVQVVRVDVVEQVAAYQFAFLVAEHVLPRRIDGIDATVETAAQHDVRRQFPQAVAVARALVDGALERGLVQVDFLVFTDLLGNLHALVDQACHRAILADDGRGSKVPHGFFQLAVALDHQLHMFMCEAFAGGQGPVEVGPHLPPRVAPHFRRRCAQRRRMQVRQRLGIGVVVQQAQFGTPHHHAQHGGIEKGGQRGAQRLRPGGRGAQRRVGPVVVAHARAHMTAVIEEGKRTRHKSSLNQKVSGAKSAAFNSRFKDCQRANKVGGTWNPCYNSRLLREGKVLQERFSNGLTNRRPVVTYRPFGLGSP</sequence>
<dbReference type="HAMAP" id="MF_02041">
    <property type="entry name" value="DusA_subfam"/>
    <property type="match status" value="1"/>
</dbReference>
<feature type="domain" description="TonB C-terminal" evidence="24">
    <location>
        <begin position="1233"/>
        <end position="1329"/>
    </location>
</feature>
<dbReference type="InterPro" id="IPR047347">
    <property type="entry name" value="YvaQ-like_sensor"/>
</dbReference>
<dbReference type="GO" id="GO:0019427">
    <property type="term" value="P:acetyl-CoA biosynthetic process from acetate"/>
    <property type="evidence" value="ECO:0007669"/>
    <property type="project" value="InterPro"/>
</dbReference>
<evidence type="ECO:0000256" key="4">
    <source>
        <dbReference type="ARBA" id="ARBA00006432"/>
    </source>
</evidence>
<keyword evidence="19 22" id="KW-0472">Membrane</keyword>
<dbReference type="Pfam" id="PF00015">
    <property type="entry name" value="MCPsignal"/>
    <property type="match status" value="1"/>
</dbReference>
<dbReference type="Pfam" id="PF01207">
    <property type="entry name" value="Dus"/>
    <property type="match status" value="1"/>
</dbReference>
<dbReference type="GO" id="GO:0003987">
    <property type="term" value="F:acetate-CoA ligase activity"/>
    <property type="evidence" value="ECO:0007669"/>
    <property type="project" value="UniProtKB-EC"/>
</dbReference>
<evidence type="ECO:0000259" key="24">
    <source>
        <dbReference type="PROSITE" id="PS52015"/>
    </source>
</evidence>
<dbReference type="Gene3D" id="1.10.287.950">
    <property type="entry name" value="Methyl-accepting chemotaxis protein"/>
    <property type="match status" value="1"/>
</dbReference>